<name>A0A6A4P7D0_LUPAL</name>
<keyword evidence="3" id="KW-1185">Reference proteome</keyword>
<dbReference type="EMBL" id="WOCE01000016">
    <property type="protein sequence ID" value="KAE9597501.1"/>
    <property type="molecule type" value="Genomic_DNA"/>
</dbReference>
<accession>A0A6A4P7D0</accession>
<protein>
    <submittedName>
        <fullName evidence="2">Uncharacterized protein</fullName>
    </submittedName>
</protein>
<feature type="transmembrane region" description="Helical" evidence="1">
    <location>
        <begin position="6"/>
        <end position="25"/>
    </location>
</feature>
<feature type="transmembrane region" description="Helical" evidence="1">
    <location>
        <begin position="32"/>
        <end position="52"/>
    </location>
</feature>
<keyword evidence="1" id="KW-0472">Membrane</keyword>
<proteinExistence type="predicted"/>
<keyword evidence="1" id="KW-1133">Transmembrane helix</keyword>
<evidence type="ECO:0000313" key="2">
    <source>
        <dbReference type="EMBL" id="KAE9597501.1"/>
    </source>
</evidence>
<reference evidence="3" key="1">
    <citation type="journal article" date="2020" name="Nat. Commun.">
        <title>Genome sequence of the cluster root forming white lupin.</title>
        <authorList>
            <person name="Hufnagel B."/>
            <person name="Marques A."/>
            <person name="Soriano A."/>
            <person name="Marques L."/>
            <person name="Divol F."/>
            <person name="Doumas P."/>
            <person name="Sallet E."/>
            <person name="Mancinotti D."/>
            <person name="Carrere S."/>
            <person name="Marande W."/>
            <person name="Arribat S."/>
            <person name="Keller J."/>
            <person name="Huneau C."/>
            <person name="Blein T."/>
            <person name="Aime D."/>
            <person name="Laguerre M."/>
            <person name="Taylor J."/>
            <person name="Schubert V."/>
            <person name="Nelson M."/>
            <person name="Geu-Flores F."/>
            <person name="Crespi M."/>
            <person name="Gallardo-Guerrero K."/>
            <person name="Delaux P.-M."/>
            <person name="Salse J."/>
            <person name="Berges H."/>
            <person name="Guyot R."/>
            <person name="Gouzy J."/>
            <person name="Peret B."/>
        </authorList>
    </citation>
    <scope>NUCLEOTIDE SEQUENCE [LARGE SCALE GENOMIC DNA]</scope>
    <source>
        <strain evidence="3">cv. Amiga</strain>
    </source>
</reference>
<keyword evidence="1" id="KW-0812">Transmembrane</keyword>
<gene>
    <name evidence="2" type="ORF">Lalb_Chr16g0387181</name>
</gene>
<organism evidence="2 3">
    <name type="scientific">Lupinus albus</name>
    <name type="common">White lupine</name>
    <name type="synonym">Lupinus termis</name>
    <dbReference type="NCBI Taxonomy" id="3870"/>
    <lineage>
        <taxon>Eukaryota</taxon>
        <taxon>Viridiplantae</taxon>
        <taxon>Streptophyta</taxon>
        <taxon>Embryophyta</taxon>
        <taxon>Tracheophyta</taxon>
        <taxon>Spermatophyta</taxon>
        <taxon>Magnoliopsida</taxon>
        <taxon>eudicotyledons</taxon>
        <taxon>Gunneridae</taxon>
        <taxon>Pentapetalae</taxon>
        <taxon>rosids</taxon>
        <taxon>fabids</taxon>
        <taxon>Fabales</taxon>
        <taxon>Fabaceae</taxon>
        <taxon>Papilionoideae</taxon>
        <taxon>50 kb inversion clade</taxon>
        <taxon>genistoids sensu lato</taxon>
        <taxon>core genistoids</taxon>
        <taxon>Genisteae</taxon>
        <taxon>Lupinus</taxon>
    </lineage>
</organism>
<comment type="caution">
    <text evidence="2">The sequence shown here is derived from an EMBL/GenBank/DDBJ whole genome shotgun (WGS) entry which is preliminary data.</text>
</comment>
<evidence type="ECO:0000256" key="1">
    <source>
        <dbReference type="SAM" id="Phobius"/>
    </source>
</evidence>
<sequence>MSFHLHLLVSLYFMSGFILFLLCSFRSEILVYVYLLFCFFLYFFVIKANWVLHLEPTSRF</sequence>
<evidence type="ECO:0000313" key="3">
    <source>
        <dbReference type="Proteomes" id="UP000447434"/>
    </source>
</evidence>
<dbReference type="AlphaFoldDB" id="A0A6A4P7D0"/>
<dbReference type="Proteomes" id="UP000447434">
    <property type="component" value="Chromosome 16"/>
</dbReference>